<dbReference type="Proteomes" id="UP000031668">
    <property type="component" value="Unassembled WGS sequence"/>
</dbReference>
<reference evidence="1 2" key="1">
    <citation type="journal article" date="2014" name="Genome Biol. Evol.">
        <title>The genome of the myxosporean Thelohanellus kitauei shows adaptations to nutrient acquisition within its fish host.</title>
        <authorList>
            <person name="Yang Y."/>
            <person name="Xiong J."/>
            <person name="Zhou Z."/>
            <person name="Huo F."/>
            <person name="Miao W."/>
            <person name="Ran C."/>
            <person name="Liu Y."/>
            <person name="Zhang J."/>
            <person name="Feng J."/>
            <person name="Wang M."/>
            <person name="Wang M."/>
            <person name="Wang L."/>
            <person name="Yao B."/>
        </authorList>
    </citation>
    <scope>NUCLEOTIDE SEQUENCE [LARGE SCALE GENOMIC DNA]</scope>
    <source>
        <strain evidence="1">Wuqing</strain>
    </source>
</reference>
<dbReference type="GO" id="GO:0005544">
    <property type="term" value="F:calcium-dependent phospholipid binding"/>
    <property type="evidence" value="ECO:0007669"/>
    <property type="project" value="InterPro"/>
</dbReference>
<dbReference type="GO" id="GO:0005509">
    <property type="term" value="F:calcium ion binding"/>
    <property type="evidence" value="ECO:0007669"/>
    <property type="project" value="InterPro"/>
</dbReference>
<dbReference type="AlphaFoldDB" id="A0A0C2MH46"/>
<comment type="caution">
    <text evidence="1">The sequence shown here is derived from an EMBL/GenBank/DDBJ whole genome shotgun (WGS) entry which is preliminary data.</text>
</comment>
<evidence type="ECO:0000313" key="2">
    <source>
        <dbReference type="Proteomes" id="UP000031668"/>
    </source>
</evidence>
<proteinExistence type="predicted"/>
<name>A0A0C2MH46_THEKT</name>
<dbReference type="Gene3D" id="1.10.220.10">
    <property type="entry name" value="Annexin"/>
    <property type="match status" value="1"/>
</dbReference>
<dbReference type="OrthoDB" id="37886at2759"/>
<evidence type="ECO:0000313" key="1">
    <source>
        <dbReference type="EMBL" id="KII63629.1"/>
    </source>
</evidence>
<keyword evidence="2" id="KW-1185">Reference proteome</keyword>
<protein>
    <submittedName>
        <fullName evidence="1">Uncharacterized protein</fullName>
    </submittedName>
</protein>
<dbReference type="InterPro" id="IPR037104">
    <property type="entry name" value="Annexin_sf"/>
</dbReference>
<organism evidence="1 2">
    <name type="scientific">Thelohanellus kitauei</name>
    <name type="common">Myxosporean</name>
    <dbReference type="NCBI Taxonomy" id="669202"/>
    <lineage>
        <taxon>Eukaryota</taxon>
        <taxon>Metazoa</taxon>
        <taxon>Cnidaria</taxon>
        <taxon>Myxozoa</taxon>
        <taxon>Myxosporea</taxon>
        <taxon>Bivalvulida</taxon>
        <taxon>Platysporina</taxon>
        <taxon>Myxobolidae</taxon>
        <taxon>Thelohanellus</taxon>
    </lineage>
</organism>
<dbReference type="SUPFAM" id="SSF47874">
    <property type="entry name" value="Annexin"/>
    <property type="match status" value="1"/>
</dbReference>
<dbReference type="EMBL" id="JWZT01004627">
    <property type="protein sequence ID" value="KII63629.1"/>
    <property type="molecule type" value="Genomic_DNA"/>
</dbReference>
<sequence>MSPICASYQKRQYFVSSLVFKENLPKRIEMKTMGSLGKLLTFLMKNPRDSGSANSIEIGRQIEELKKGSFVKISASDNLIPIFAKSSIPHMLALAESFEKQTGQTLSKHFEGYSGEYEAALKTICLSISKIRRIHLESMVLFCRVLKKEY</sequence>
<gene>
    <name evidence="1" type="ORF">RF11_06669</name>
</gene>
<accession>A0A0C2MH46</accession>